<gene>
    <name evidence="5" type="primary">LOC113708256</name>
</gene>
<evidence type="ECO:0000256" key="1">
    <source>
        <dbReference type="ARBA" id="ARBA00022499"/>
    </source>
</evidence>
<dbReference type="InterPro" id="IPR029071">
    <property type="entry name" value="Ubiquitin-like_domsf"/>
</dbReference>
<dbReference type="GeneID" id="113708256"/>
<accession>A0A6P6U7W6</accession>
<dbReference type="InterPro" id="IPR000626">
    <property type="entry name" value="Ubiquitin-like_dom"/>
</dbReference>
<dbReference type="InterPro" id="IPR011032">
    <property type="entry name" value="GroES-like_sf"/>
</dbReference>
<organism evidence="4 5">
    <name type="scientific">Coffea arabica</name>
    <name type="common">Arabian coffee</name>
    <dbReference type="NCBI Taxonomy" id="13443"/>
    <lineage>
        <taxon>Eukaryota</taxon>
        <taxon>Viridiplantae</taxon>
        <taxon>Streptophyta</taxon>
        <taxon>Embryophyta</taxon>
        <taxon>Tracheophyta</taxon>
        <taxon>Spermatophyta</taxon>
        <taxon>Magnoliopsida</taxon>
        <taxon>eudicotyledons</taxon>
        <taxon>Gunneridae</taxon>
        <taxon>Pentapetalae</taxon>
        <taxon>asterids</taxon>
        <taxon>lamiids</taxon>
        <taxon>Gentianales</taxon>
        <taxon>Rubiaceae</taxon>
        <taxon>Ixoroideae</taxon>
        <taxon>Gardenieae complex</taxon>
        <taxon>Bertiereae - Coffeeae clade</taxon>
        <taxon>Coffeeae</taxon>
        <taxon>Coffea</taxon>
    </lineage>
</organism>
<protein>
    <submittedName>
        <fullName evidence="5">Ubiquitin-ribosomal protein eS31 fusion protein-like</fullName>
    </submittedName>
</protein>
<dbReference type="SUPFAM" id="SSF50129">
    <property type="entry name" value="GroES-like"/>
    <property type="match status" value="1"/>
</dbReference>
<name>A0A6P6U7W6_COFAR</name>
<dbReference type="SUPFAM" id="SSF54236">
    <property type="entry name" value="Ubiquitin-like"/>
    <property type="match status" value="1"/>
</dbReference>
<evidence type="ECO:0000313" key="5">
    <source>
        <dbReference type="RefSeq" id="XP_027086519.1"/>
    </source>
</evidence>
<dbReference type="InterPro" id="IPR050158">
    <property type="entry name" value="Ubiquitin_ubiquitin-like"/>
</dbReference>
<evidence type="ECO:0000259" key="3">
    <source>
        <dbReference type="PROSITE" id="PS50053"/>
    </source>
</evidence>
<dbReference type="OrthoDB" id="1741764at2759"/>
<keyword evidence="1" id="KW-1017">Isopeptide bond</keyword>
<dbReference type="PROSITE" id="PS50053">
    <property type="entry name" value="UBIQUITIN_2"/>
    <property type="match status" value="1"/>
</dbReference>
<dbReference type="Proteomes" id="UP001652660">
    <property type="component" value="Chromosome 9c"/>
</dbReference>
<dbReference type="RefSeq" id="XP_027086519.1">
    <property type="nucleotide sequence ID" value="XM_027230718.1"/>
</dbReference>
<proteinExistence type="predicted"/>
<evidence type="ECO:0000256" key="2">
    <source>
        <dbReference type="ARBA" id="ARBA00022843"/>
    </source>
</evidence>
<feature type="domain" description="Ubiquitin-like" evidence="3">
    <location>
        <begin position="17"/>
        <end position="43"/>
    </location>
</feature>
<keyword evidence="2" id="KW-0832">Ubl conjugation</keyword>
<keyword evidence="4" id="KW-1185">Reference proteome</keyword>
<dbReference type="AlphaFoldDB" id="A0A6P6U7W6"/>
<evidence type="ECO:0000313" key="4">
    <source>
        <dbReference type="Proteomes" id="UP001652660"/>
    </source>
</evidence>
<sequence>MQIFIKTLMGKTINLELEDGCTLVDYNIQKESTLHLILCLRGGAKKLKKKTYTKPKKIKHKKKKVKLAVLQFYKVNAQGMKYSKTLTKPKGCGSLAEYTTVEEKELASKPKNLSFAEAASLPIAVE</sequence>
<reference evidence="5" key="2">
    <citation type="submission" date="2025-08" db="UniProtKB">
        <authorList>
            <consortium name="RefSeq"/>
        </authorList>
    </citation>
    <scope>IDENTIFICATION</scope>
    <source>
        <tissue evidence="5">Leaves</tissue>
    </source>
</reference>
<dbReference type="Gene3D" id="3.10.20.90">
    <property type="entry name" value="Phosphatidylinositol 3-kinase Catalytic Subunit, Chain A, domain 1"/>
    <property type="match status" value="1"/>
</dbReference>
<dbReference type="Gene3D" id="3.90.180.10">
    <property type="entry name" value="Medium-chain alcohol dehydrogenases, catalytic domain"/>
    <property type="match status" value="1"/>
</dbReference>
<dbReference type="GO" id="GO:0003729">
    <property type="term" value="F:mRNA binding"/>
    <property type="evidence" value="ECO:0007669"/>
    <property type="project" value="UniProtKB-ARBA"/>
</dbReference>
<dbReference type="PANTHER" id="PTHR10666">
    <property type="entry name" value="UBIQUITIN"/>
    <property type="match status" value="1"/>
</dbReference>
<reference evidence="4" key="1">
    <citation type="journal article" date="2025" name="Foods">
        <title>Unveiling the Microbial Signatures of Arabica Coffee Cherries: Insights into Ripeness Specific Diversity, Functional Traits, and Implications for Quality and Safety.</title>
        <authorList>
            <consortium name="RefSeq"/>
            <person name="Tenea G.N."/>
            <person name="Cifuentes V."/>
            <person name="Reyes P."/>
            <person name="Cevallos-Vallejos M."/>
        </authorList>
    </citation>
    <scope>NUCLEOTIDE SEQUENCE [LARGE SCALE GENOMIC DNA]</scope>
</reference>